<evidence type="ECO:0000259" key="1">
    <source>
        <dbReference type="SMART" id="SM00635"/>
    </source>
</evidence>
<protein>
    <recommendedName>
        <fullName evidence="1">BIG2 domain-containing protein</fullName>
    </recommendedName>
</protein>
<name>A0A2G3NV19_STRMC</name>
<organism evidence="2 3">
    <name type="scientific">Streptococcus macedonicus</name>
    <name type="common">Streptococcus gallolyticus macedonicus</name>
    <dbReference type="NCBI Taxonomy" id="59310"/>
    <lineage>
        <taxon>Bacteria</taxon>
        <taxon>Bacillati</taxon>
        <taxon>Bacillota</taxon>
        <taxon>Bacilli</taxon>
        <taxon>Lactobacillales</taxon>
        <taxon>Streptococcaceae</taxon>
        <taxon>Streptococcus</taxon>
    </lineage>
</organism>
<dbReference type="Pfam" id="PF02368">
    <property type="entry name" value="Big_2"/>
    <property type="match status" value="1"/>
</dbReference>
<sequence>MRKVGENRLTYRAVDKVGDETVITRKIEVFEVKPINIEINGENLMRTSTVNQLNFNVYPVDSYDKKLTWSSSNPNVATVDSSGKVTSLAEGEVTITANTNNGVKKSFDITVSDEINGNLSAYSQITINNIMTSLSISFNSQDERELTVTNVEISDGGWPTTYSKEKLEKSGIATKIAPYGSFGISLSTKLGYFVGETTIKLTVITNEGIEKVFEYQL</sequence>
<dbReference type="InterPro" id="IPR008964">
    <property type="entry name" value="Invasin/intimin_cell_adhesion"/>
</dbReference>
<evidence type="ECO:0000313" key="3">
    <source>
        <dbReference type="Proteomes" id="UP000222913"/>
    </source>
</evidence>
<feature type="domain" description="BIG2" evidence="1">
    <location>
        <begin position="38"/>
        <end position="109"/>
    </location>
</feature>
<evidence type="ECO:0000313" key="2">
    <source>
        <dbReference type="EMBL" id="PHV56762.1"/>
    </source>
</evidence>
<dbReference type="RefSeq" id="WP_099390641.1">
    <property type="nucleotide sequence ID" value="NZ_PEBM01000038.1"/>
</dbReference>
<dbReference type="AlphaFoldDB" id="A0A2G3NV19"/>
<proteinExistence type="predicted"/>
<dbReference type="Gene3D" id="2.60.40.1080">
    <property type="match status" value="1"/>
</dbReference>
<dbReference type="SMART" id="SM00635">
    <property type="entry name" value="BID_2"/>
    <property type="match status" value="1"/>
</dbReference>
<reference evidence="2 3" key="1">
    <citation type="submission" date="2017-10" db="EMBL/GenBank/DDBJ databases">
        <title>Whole-genome sequence of three Streptococcus macedonicus strains isolated from Italian cheeses of the Veneto region.</title>
        <authorList>
            <person name="Treu L."/>
            <person name="De Diego-Diaz B."/>
            <person name="Papadimitriou K."/>
            <person name="Tsakalidou E."/>
            <person name="Corich V."/>
            <person name="Giacomini A."/>
        </authorList>
    </citation>
    <scope>NUCLEOTIDE SEQUENCE [LARGE SCALE GENOMIC DNA]</scope>
    <source>
        <strain evidence="2 3">27MV</strain>
    </source>
</reference>
<comment type="caution">
    <text evidence="2">The sequence shown here is derived from an EMBL/GenBank/DDBJ whole genome shotgun (WGS) entry which is preliminary data.</text>
</comment>
<dbReference type="Proteomes" id="UP000222913">
    <property type="component" value="Unassembled WGS sequence"/>
</dbReference>
<accession>A0A2G3NV19</accession>
<gene>
    <name evidence="2" type="ORF">CS010_06965</name>
</gene>
<dbReference type="EMBL" id="PEBM01000038">
    <property type="protein sequence ID" value="PHV56762.1"/>
    <property type="molecule type" value="Genomic_DNA"/>
</dbReference>
<dbReference type="SUPFAM" id="SSF49373">
    <property type="entry name" value="Invasin/intimin cell-adhesion fragments"/>
    <property type="match status" value="1"/>
</dbReference>
<dbReference type="InterPro" id="IPR003343">
    <property type="entry name" value="Big_2"/>
</dbReference>